<dbReference type="SUPFAM" id="SSF54928">
    <property type="entry name" value="RNA-binding domain, RBD"/>
    <property type="match status" value="2"/>
</dbReference>
<dbReference type="SMART" id="SM00360">
    <property type="entry name" value="RRM"/>
    <property type="match status" value="2"/>
</dbReference>
<feature type="compositionally biased region" description="Acidic residues" evidence="5">
    <location>
        <begin position="697"/>
        <end position="707"/>
    </location>
</feature>
<feature type="domain" description="RRM" evidence="6">
    <location>
        <begin position="104"/>
        <end position="178"/>
    </location>
</feature>
<keyword evidence="1" id="KW-0677">Repeat</keyword>
<evidence type="ECO:0000256" key="2">
    <source>
        <dbReference type="ARBA" id="ARBA00022884"/>
    </source>
</evidence>
<dbReference type="GO" id="GO:0003723">
    <property type="term" value="F:RNA binding"/>
    <property type="evidence" value="ECO:0007669"/>
    <property type="project" value="UniProtKB-UniRule"/>
</dbReference>
<dbReference type="InterPro" id="IPR034458">
    <property type="entry name" value="EAR1-like_RRM3"/>
</dbReference>
<protein>
    <recommendedName>
        <fullName evidence="6">RRM domain-containing protein</fullName>
    </recommendedName>
</protein>
<dbReference type="InterPro" id="IPR035979">
    <property type="entry name" value="RBD_domain_sf"/>
</dbReference>
<dbReference type="AlphaFoldDB" id="A0AAW2D3K0"/>
<dbReference type="InterPro" id="IPR012677">
    <property type="entry name" value="Nucleotide-bd_a/b_plait_sf"/>
</dbReference>
<dbReference type="Gene3D" id="3.30.70.330">
    <property type="match status" value="2"/>
</dbReference>
<evidence type="ECO:0000256" key="1">
    <source>
        <dbReference type="ARBA" id="ARBA00022737"/>
    </source>
</evidence>
<evidence type="ECO:0000256" key="3">
    <source>
        <dbReference type="ARBA" id="ARBA00023254"/>
    </source>
</evidence>
<sequence>MGETGIGRFPGNLDPRAEEFRPGNPNQYQLHHHQAQLCLFPQPPQPLYYPYATPFSATELQVAPFCEAGVGYVHALQQHHPPAYVSSHVVQVAPVLPPSAAATRTLVLSSVPSEASEGLVRRELEAFGEVRAIEMERVQEGIVTVHFYDLRHADKALREIRDQHMQHQARLRNHYCTTGSFSGTNSVTHVDNFGARGLIAGRPVWAHFVIPFAHAVPDGHNQGTIVIFNLDSQVSKTSLKEIFDAFGPVKELRETPSKKHQRFVEFYDVRDAAKALKEMNGKEISGKAVVIEFSRPGGHSRKFFNTFTSANPAAISANVPVINNSTNINYHIKSPKYPSLPPPPPPPPPPPLPRKFAGRFGPNVRPRPQLSQTPFSSKKPNFSKGSPKGSANSEGSLEAKMMTSLNLGNGIEEKEMNGPTKRNGAKKSPSGNTAIIVTTAKQGRSSSISSSSRPWKGRQAKKFDTRFLINEDSINGRDSRTTVMIKNIPNKYSQKLLLNMLDNHCIHCNEQIGDGDDQPLSSYDFVYLPIDFNNKCNVGYGFVNMTSPQATWRLYKAFHLQHWEVFNSRKICEVTYARVQGLEALKEHFKNSKFPCEMDHYLPVVFSPPREGKQLTEPFPIVGHNKHPFSTGLHSSKASVDDDDDDEMDGQDRLEDEEEEDGGGGSDDFDVEQHDVLLDYSNSCSSSNSYPNGGVNGDEDDDIDVDEDRGREERK</sequence>
<proteinExistence type="predicted"/>
<feature type="compositionally biased region" description="Low complexity" evidence="5">
    <location>
        <begin position="681"/>
        <end position="693"/>
    </location>
</feature>
<dbReference type="Pfam" id="PF00076">
    <property type="entry name" value="RRM_1"/>
    <property type="match status" value="1"/>
</dbReference>
<dbReference type="GO" id="GO:0051321">
    <property type="term" value="P:meiotic cell cycle"/>
    <property type="evidence" value="ECO:0007669"/>
    <property type="project" value="UniProtKB-KW"/>
</dbReference>
<feature type="compositionally biased region" description="Polar residues" evidence="5">
    <location>
        <begin position="429"/>
        <end position="444"/>
    </location>
</feature>
<dbReference type="FunFam" id="3.30.70.330:FF:001402">
    <property type="entry name" value="Terminal EAR1-like 1"/>
    <property type="match status" value="1"/>
</dbReference>
<keyword evidence="2 4" id="KW-0694">RNA-binding</keyword>
<dbReference type="FunFam" id="3.30.70.330:FF:000101">
    <property type="entry name" value="Protein MEI2-like 1"/>
    <property type="match status" value="1"/>
</dbReference>
<dbReference type="InterPro" id="IPR000504">
    <property type="entry name" value="RRM_dom"/>
</dbReference>
<dbReference type="Proteomes" id="UP001459277">
    <property type="component" value="Unassembled WGS sequence"/>
</dbReference>
<feature type="compositionally biased region" description="Pro residues" evidence="5">
    <location>
        <begin position="338"/>
        <end position="353"/>
    </location>
</feature>
<dbReference type="PANTHER" id="PTHR23189">
    <property type="entry name" value="RNA RECOGNITION MOTIF-CONTAINING"/>
    <property type="match status" value="1"/>
</dbReference>
<gene>
    <name evidence="7" type="ORF">SO802_011958</name>
</gene>
<feature type="compositionally biased region" description="Polar residues" evidence="5">
    <location>
        <begin position="369"/>
        <end position="395"/>
    </location>
</feature>
<dbReference type="SUPFAM" id="SSF101447">
    <property type="entry name" value="Formin homology 2 domain (FH2 domain)"/>
    <property type="match status" value="1"/>
</dbReference>
<feature type="compositionally biased region" description="Acidic residues" evidence="5">
    <location>
        <begin position="641"/>
        <end position="670"/>
    </location>
</feature>
<feature type="region of interest" description="Disordered" evidence="5">
    <location>
        <begin position="410"/>
        <end position="457"/>
    </location>
</feature>
<accession>A0AAW2D3K0</accession>
<comment type="caution">
    <text evidence="7">The sequence shown here is derived from an EMBL/GenBank/DDBJ whole genome shotgun (WGS) entry which is preliminary data.</text>
</comment>
<keyword evidence="8" id="KW-1185">Reference proteome</keyword>
<dbReference type="Pfam" id="PF04059">
    <property type="entry name" value="RRM_2"/>
    <property type="match status" value="1"/>
</dbReference>
<evidence type="ECO:0000313" key="7">
    <source>
        <dbReference type="EMBL" id="KAL0004397.1"/>
    </source>
</evidence>
<dbReference type="InterPro" id="IPR007201">
    <property type="entry name" value="Mei2-like_Rrm_C"/>
</dbReference>
<dbReference type="EMBL" id="JAZDWU010000004">
    <property type="protein sequence ID" value="KAL0004397.1"/>
    <property type="molecule type" value="Genomic_DNA"/>
</dbReference>
<evidence type="ECO:0000313" key="8">
    <source>
        <dbReference type="Proteomes" id="UP001459277"/>
    </source>
</evidence>
<keyword evidence="3" id="KW-0469">Meiosis</keyword>
<organism evidence="7 8">
    <name type="scientific">Lithocarpus litseifolius</name>
    <dbReference type="NCBI Taxonomy" id="425828"/>
    <lineage>
        <taxon>Eukaryota</taxon>
        <taxon>Viridiplantae</taxon>
        <taxon>Streptophyta</taxon>
        <taxon>Embryophyta</taxon>
        <taxon>Tracheophyta</taxon>
        <taxon>Spermatophyta</taxon>
        <taxon>Magnoliopsida</taxon>
        <taxon>eudicotyledons</taxon>
        <taxon>Gunneridae</taxon>
        <taxon>Pentapetalae</taxon>
        <taxon>rosids</taxon>
        <taxon>fabids</taxon>
        <taxon>Fagales</taxon>
        <taxon>Fagaceae</taxon>
        <taxon>Lithocarpus</taxon>
    </lineage>
</organism>
<feature type="domain" description="RRM" evidence="6">
    <location>
        <begin position="223"/>
        <end position="296"/>
    </location>
</feature>
<feature type="region of interest" description="Disordered" evidence="5">
    <location>
        <begin position="615"/>
        <end position="715"/>
    </location>
</feature>
<dbReference type="CDD" id="cd12530">
    <property type="entry name" value="RRM3_EAR1_like"/>
    <property type="match status" value="1"/>
</dbReference>
<name>A0AAW2D3K0_9ROSI</name>
<evidence type="ECO:0000256" key="4">
    <source>
        <dbReference type="PROSITE-ProRule" id="PRU00176"/>
    </source>
</evidence>
<reference evidence="7 8" key="1">
    <citation type="submission" date="2024-01" db="EMBL/GenBank/DDBJ databases">
        <title>A telomere-to-telomere, gap-free genome of sweet tea (Lithocarpus litseifolius).</title>
        <authorList>
            <person name="Zhou J."/>
        </authorList>
    </citation>
    <scope>NUCLEOTIDE SEQUENCE [LARGE SCALE GENOMIC DNA]</scope>
    <source>
        <strain evidence="7">Zhou-2022a</strain>
        <tissue evidence="7">Leaf</tissue>
    </source>
</reference>
<feature type="region of interest" description="Disordered" evidence="5">
    <location>
        <begin position="1"/>
        <end position="26"/>
    </location>
</feature>
<evidence type="ECO:0000259" key="6">
    <source>
        <dbReference type="PROSITE" id="PS50102"/>
    </source>
</evidence>
<dbReference type="PROSITE" id="PS50102">
    <property type="entry name" value="RRM"/>
    <property type="match status" value="2"/>
</dbReference>
<evidence type="ECO:0000256" key="5">
    <source>
        <dbReference type="SAM" id="MobiDB-lite"/>
    </source>
</evidence>
<feature type="region of interest" description="Disordered" evidence="5">
    <location>
        <begin position="333"/>
        <end position="396"/>
    </location>
</feature>